<feature type="compositionally biased region" description="Polar residues" evidence="1">
    <location>
        <begin position="98"/>
        <end position="108"/>
    </location>
</feature>
<evidence type="ECO:0000313" key="3">
    <source>
        <dbReference type="Proteomes" id="UP000244336"/>
    </source>
</evidence>
<dbReference type="Gramene" id="PUZ38392">
    <property type="protein sequence ID" value="PUZ38392"/>
    <property type="gene ID" value="GQ55_9G192700"/>
</dbReference>
<evidence type="ECO:0000256" key="1">
    <source>
        <dbReference type="SAM" id="MobiDB-lite"/>
    </source>
</evidence>
<evidence type="ECO:0000313" key="2">
    <source>
        <dbReference type="EMBL" id="PUZ38392.1"/>
    </source>
</evidence>
<proteinExistence type="predicted"/>
<keyword evidence="3" id="KW-1185">Reference proteome</keyword>
<reference evidence="2 3" key="1">
    <citation type="submission" date="2018-04" db="EMBL/GenBank/DDBJ databases">
        <title>WGS assembly of Panicum hallii var. hallii HAL2.</title>
        <authorList>
            <person name="Lovell J."/>
            <person name="Jenkins J."/>
            <person name="Lowry D."/>
            <person name="Mamidi S."/>
            <person name="Sreedasyam A."/>
            <person name="Weng X."/>
            <person name="Barry K."/>
            <person name="Bonette J."/>
            <person name="Campitelli B."/>
            <person name="Daum C."/>
            <person name="Gordon S."/>
            <person name="Gould B."/>
            <person name="Lipzen A."/>
            <person name="MacQueen A."/>
            <person name="Palacio-Mejia J."/>
            <person name="Plott C."/>
            <person name="Shakirov E."/>
            <person name="Shu S."/>
            <person name="Yoshinaga Y."/>
            <person name="Zane M."/>
            <person name="Rokhsar D."/>
            <person name="Grimwood J."/>
            <person name="Schmutz J."/>
            <person name="Juenger T."/>
        </authorList>
    </citation>
    <scope>NUCLEOTIDE SEQUENCE [LARGE SCALE GENOMIC DNA]</scope>
    <source>
        <strain evidence="3">cv. HAL2</strain>
    </source>
</reference>
<sequence>MHAGCAKQIPLYGFESSFILALRNSSPRLAPDTAYTSRAAPPSRVRSSAPTTHLPPPGPRSPPAHPPIPRRGDRDPTPCPALTAGTRTARRPPCPAPSKTQISPTSSGLADHHRTAPHWVRTPAERRVG</sequence>
<feature type="region of interest" description="Disordered" evidence="1">
    <location>
        <begin position="27"/>
        <end position="129"/>
    </location>
</feature>
<organism evidence="2 3">
    <name type="scientific">Panicum hallii var. hallii</name>
    <dbReference type="NCBI Taxonomy" id="1504633"/>
    <lineage>
        <taxon>Eukaryota</taxon>
        <taxon>Viridiplantae</taxon>
        <taxon>Streptophyta</taxon>
        <taxon>Embryophyta</taxon>
        <taxon>Tracheophyta</taxon>
        <taxon>Spermatophyta</taxon>
        <taxon>Magnoliopsida</taxon>
        <taxon>Liliopsida</taxon>
        <taxon>Poales</taxon>
        <taxon>Poaceae</taxon>
        <taxon>PACMAD clade</taxon>
        <taxon>Panicoideae</taxon>
        <taxon>Panicodae</taxon>
        <taxon>Paniceae</taxon>
        <taxon>Panicinae</taxon>
        <taxon>Panicum</taxon>
        <taxon>Panicum sect. Panicum</taxon>
    </lineage>
</organism>
<feature type="compositionally biased region" description="Low complexity" evidence="1">
    <location>
        <begin position="36"/>
        <end position="52"/>
    </location>
</feature>
<protein>
    <submittedName>
        <fullName evidence="2">Uncharacterized protein</fullName>
    </submittedName>
</protein>
<dbReference type="Proteomes" id="UP000244336">
    <property type="component" value="Chromosome 9"/>
</dbReference>
<dbReference type="EMBL" id="CM009757">
    <property type="protein sequence ID" value="PUZ38392.1"/>
    <property type="molecule type" value="Genomic_DNA"/>
</dbReference>
<gene>
    <name evidence="2" type="ORF">GQ55_9G192700</name>
</gene>
<feature type="compositionally biased region" description="Pro residues" evidence="1">
    <location>
        <begin position="53"/>
        <end position="69"/>
    </location>
</feature>
<name>A0A2T7C4X6_9POAL</name>
<accession>A0A2T7C4X6</accession>
<dbReference type="AlphaFoldDB" id="A0A2T7C4X6"/>